<evidence type="ECO:0000256" key="2">
    <source>
        <dbReference type="SAM" id="SignalP"/>
    </source>
</evidence>
<feature type="non-terminal residue" evidence="3">
    <location>
        <position position="1"/>
    </location>
</feature>
<keyword evidence="4" id="KW-1185">Reference proteome</keyword>
<sequence length="444" mass="49324">ALLFLLLPLLVSCQFGLDFAQIRQLLGQDPDPVPAFGQNTAPTFSQNPAPALSQDSAPVFRAPQVFEIPRLMMREEELPVAAANPEPVPATRFGPTSISITPSKQAPPTVEESLDMVEPHEWSQMTVFVKTGSDGRVSKTLNDRLAQMMSTWIRTTKGMMSGRPITTTTMSAPVEATSTAMPTTTTYPPLPPSLDDSALPTAPQTVIPPTPPPTEFVNRDDLFITKPPKMEVFDSRMPTIVEGWPLGAEFIERNPLIEEDEDQYAPPQTFEEMLKICPMYPETSTMFIHQIVKREYSAGFETRVQCRCGDGSHESFFARKSKPLLTDQTAALDPNFLKSDLIVGRFSCAFPGNICVQTENGIRLRSMDWQAHVYPAVGSRGGWANSYILLMENRTKLEDVDSGKIYLGASQFDGERRKSRLEHSYLRIKSISCDGCLHSLSCQR</sequence>
<protein>
    <submittedName>
        <fullName evidence="3">Uncharacterized protein</fullName>
    </submittedName>
</protein>
<feature type="compositionally biased region" description="Polar residues" evidence="1">
    <location>
        <begin position="94"/>
        <end position="106"/>
    </location>
</feature>
<dbReference type="Proteomes" id="UP001432027">
    <property type="component" value="Unassembled WGS sequence"/>
</dbReference>
<comment type="caution">
    <text evidence="3">The sequence shown here is derived from an EMBL/GenBank/DDBJ whole genome shotgun (WGS) entry which is preliminary data.</text>
</comment>
<gene>
    <name evidence="3" type="ORF">PENTCL1PPCAC_25258</name>
</gene>
<feature type="region of interest" description="Disordered" evidence="1">
    <location>
        <begin position="85"/>
        <end position="107"/>
    </location>
</feature>
<name>A0AAV5UAF7_9BILA</name>
<keyword evidence="2" id="KW-0732">Signal</keyword>
<evidence type="ECO:0000313" key="3">
    <source>
        <dbReference type="EMBL" id="GMT03084.1"/>
    </source>
</evidence>
<dbReference type="EMBL" id="BTSX01000006">
    <property type="protein sequence ID" value="GMT03084.1"/>
    <property type="molecule type" value="Genomic_DNA"/>
</dbReference>
<evidence type="ECO:0000256" key="1">
    <source>
        <dbReference type="SAM" id="MobiDB-lite"/>
    </source>
</evidence>
<reference evidence="3" key="1">
    <citation type="submission" date="2023-10" db="EMBL/GenBank/DDBJ databases">
        <title>Genome assembly of Pristionchus species.</title>
        <authorList>
            <person name="Yoshida K."/>
            <person name="Sommer R.J."/>
        </authorList>
    </citation>
    <scope>NUCLEOTIDE SEQUENCE</scope>
    <source>
        <strain evidence="3">RS0144</strain>
    </source>
</reference>
<dbReference type="AlphaFoldDB" id="A0AAV5UAF7"/>
<feature type="signal peptide" evidence="2">
    <location>
        <begin position="1"/>
        <end position="20"/>
    </location>
</feature>
<evidence type="ECO:0000313" key="4">
    <source>
        <dbReference type="Proteomes" id="UP001432027"/>
    </source>
</evidence>
<proteinExistence type="predicted"/>
<feature type="chain" id="PRO_5043831668" evidence="2">
    <location>
        <begin position="21"/>
        <end position="444"/>
    </location>
</feature>
<organism evidence="3 4">
    <name type="scientific">Pristionchus entomophagus</name>
    <dbReference type="NCBI Taxonomy" id="358040"/>
    <lineage>
        <taxon>Eukaryota</taxon>
        <taxon>Metazoa</taxon>
        <taxon>Ecdysozoa</taxon>
        <taxon>Nematoda</taxon>
        <taxon>Chromadorea</taxon>
        <taxon>Rhabditida</taxon>
        <taxon>Rhabditina</taxon>
        <taxon>Diplogasteromorpha</taxon>
        <taxon>Diplogasteroidea</taxon>
        <taxon>Neodiplogasteridae</taxon>
        <taxon>Pristionchus</taxon>
    </lineage>
</organism>
<accession>A0AAV5UAF7</accession>